<dbReference type="PANTHER" id="PTHR43861">
    <property type="entry name" value="TRANS-ACONITATE 2-METHYLTRANSFERASE-RELATED"/>
    <property type="match status" value="1"/>
</dbReference>
<reference evidence="3 4" key="1">
    <citation type="submission" date="2020-02" db="EMBL/GenBank/DDBJ databases">
        <authorList>
            <person name="Yang Z."/>
        </authorList>
    </citation>
    <scope>NUCLEOTIDE SEQUENCE [LARGE SCALE GENOMIC DNA]</scope>
    <source>
        <strain evidence="3 4">HX-7-9</strain>
    </source>
</reference>
<feature type="domain" description="C-methyltransferase" evidence="2">
    <location>
        <begin position="246"/>
        <end position="405"/>
    </location>
</feature>
<feature type="domain" description="Methyltransferase putative zinc binding" evidence="1">
    <location>
        <begin position="5"/>
        <end position="66"/>
    </location>
</feature>
<dbReference type="CDD" id="cd02440">
    <property type="entry name" value="AdoMet_MTases"/>
    <property type="match status" value="1"/>
</dbReference>
<dbReference type="PANTHER" id="PTHR43861:SF5">
    <property type="entry name" value="BLL5978 PROTEIN"/>
    <property type="match status" value="1"/>
</dbReference>
<keyword evidence="3" id="KW-0808">Transferase</keyword>
<evidence type="ECO:0000313" key="4">
    <source>
        <dbReference type="Proteomes" id="UP000482578"/>
    </source>
</evidence>
<gene>
    <name evidence="3" type="ORF">GZH52_10035</name>
</gene>
<organism evidence="3 4">
    <name type="scientific">Crenobacter caeni</name>
    <dbReference type="NCBI Taxonomy" id="2705474"/>
    <lineage>
        <taxon>Bacteria</taxon>
        <taxon>Pseudomonadati</taxon>
        <taxon>Pseudomonadota</taxon>
        <taxon>Betaproteobacteria</taxon>
        <taxon>Neisseriales</taxon>
        <taxon>Neisseriaceae</taxon>
        <taxon>Crenobacter</taxon>
    </lineage>
</organism>
<dbReference type="InterPro" id="IPR038576">
    <property type="entry name" value="Methyltransf_Zn-bd_dom_put_sf"/>
</dbReference>
<keyword evidence="4" id="KW-1185">Reference proteome</keyword>
<sequence>MHTNCRFCGHSAHHVVADLGMQPLSNALRAEKQSNDMERFYPLGALVCEHCLLVQAPGSEEASEIFSEHYPYFSSCSDTWLAHARDYAREVIGRFGLNADRLVVEIACNDGYLLRWFLDAGIPVLGVEPTLDTAQAARALGIPVNVEFFGRAYATRLREEGFAADLMPANNVVAHVPDINDFVGGFAILLKENGVATFEFHHALNLLEKLQFDTIYHEHFYYHSLTTFKQILAANGLALFDVEELPTHGGSLRVYAQRADTGRHPLSPRVAALLAKEREAGLDQLATYLDFNERVVARKQEILQFLIDARRAGKRIAAVGAPAKGNTLLNYLGVRGDTIRYTVDHTPAKQGLYLPGSHIPVKSPEQVFIDKPDYLILLPWNWRDELMHKFSGIREWGGRFVVFCPEIEVIE</sequence>
<name>A0A6B2KT35_9NEIS</name>
<dbReference type="Pfam" id="PF08484">
    <property type="entry name" value="Methyltransf_14"/>
    <property type="match status" value="1"/>
</dbReference>
<dbReference type="Pfam" id="PF13489">
    <property type="entry name" value="Methyltransf_23"/>
    <property type="match status" value="1"/>
</dbReference>
<dbReference type="Pfam" id="PF08421">
    <property type="entry name" value="Methyltransf_13"/>
    <property type="match status" value="1"/>
</dbReference>
<dbReference type="SUPFAM" id="SSF53335">
    <property type="entry name" value="S-adenosyl-L-methionine-dependent methyltransferases"/>
    <property type="match status" value="1"/>
</dbReference>
<dbReference type="Gene3D" id="6.10.250.3100">
    <property type="match status" value="1"/>
</dbReference>
<dbReference type="Proteomes" id="UP000482578">
    <property type="component" value="Unassembled WGS sequence"/>
</dbReference>
<dbReference type="GO" id="GO:0008168">
    <property type="term" value="F:methyltransferase activity"/>
    <property type="evidence" value="ECO:0007669"/>
    <property type="project" value="UniProtKB-KW"/>
</dbReference>
<proteinExistence type="predicted"/>
<dbReference type="InterPro" id="IPR013691">
    <property type="entry name" value="MeTrfase_14"/>
</dbReference>
<protein>
    <submittedName>
        <fullName evidence="3">Class I SAM-dependent methyltransferase</fullName>
    </submittedName>
</protein>
<evidence type="ECO:0000259" key="1">
    <source>
        <dbReference type="Pfam" id="PF08421"/>
    </source>
</evidence>
<dbReference type="EMBL" id="JAAGAA010000007">
    <property type="protein sequence ID" value="NDV13127.1"/>
    <property type="molecule type" value="Genomic_DNA"/>
</dbReference>
<evidence type="ECO:0000313" key="3">
    <source>
        <dbReference type="EMBL" id="NDV13127.1"/>
    </source>
</evidence>
<accession>A0A6B2KT35</accession>
<evidence type="ECO:0000259" key="2">
    <source>
        <dbReference type="Pfam" id="PF08484"/>
    </source>
</evidence>
<dbReference type="InterPro" id="IPR013630">
    <property type="entry name" value="Methyltransf_Zn-bd_dom_put"/>
</dbReference>
<dbReference type="Gene3D" id="6.20.50.110">
    <property type="entry name" value="Methyltransferase, zinc-binding domain"/>
    <property type="match status" value="1"/>
</dbReference>
<dbReference type="Gene3D" id="3.40.50.150">
    <property type="entry name" value="Vaccinia Virus protein VP39"/>
    <property type="match status" value="1"/>
</dbReference>
<dbReference type="InterPro" id="IPR029063">
    <property type="entry name" value="SAM-dependent_MTases_sf"/>
</dbReference>
<comment type="caution">
    <text evidence="3">The sequence shown here is derived from an EMBL/GenBank/DDBJ whole genome shotgun (WGS) entry which is preliminary data.</text>
</comment>
<dbReference type="GO" id="GO:0032259">
    <property type="term" value="P:methylation"/>
    <property type="evidence" value="ECO:0007669"/>
    <property type="project" value="UniProtKB-KW"/>
</dbReference>
<dbReference type="RefSeq" id="WP_163316319.1">
    <property type="nucleotide sequence ID" value="NZ_JAAGAA010000007.1"/>
</dbReference>
<dbReference type="AlphaFoldDB" id="A0A6B2KT35"/>
<keyword evidence="3" id="KW-0489">Methyltransferase</keyword>
<dbReference type="Gene3D" id="3.40.50.720">
    <property type="entry name" value="NAD(P)-binding Rossmann-like Domain"/>
    <property type="match status" value="1"/>
</dbReference>